<keyword evidence="2" id="KW-0812">Transmembrane</keyword>
<keyword evidence="4" id="KW-1185">Reference proteome</keyword>
<evidence type="ECO:0000313" key="3">
    <source>
        <dbReference type="EMBL" id="KAK3683397.1"/>
    </source>
</evidence>
<feature type="transmembrane region" description="Helical" evidence="2">
    <location>
        <begin position="101"/>
        <end position="122"/>
    </location>
</feature>
<reference evidence="3" key="2">
    <citation type="submission" date="2023-06" db="EMBL/GenBank/DDBJ databases">
        <authorList>
            <consortium name="Lawrence Berkeley National Laboratory"/>
            <person name="Haridas S."/>
            <person name="Hensen N."/>
            <person name="Bonometti L."/>
            <person name="Westerberg I."/>
            <person name="Brannstrom I.O."/>
            <person name="Guillou S."/>
            <person name="Cros-Aarteil S."/>
            <person name="Calhoun S."/>
            <person name="Kuo A."/>
            <person name="Mondo S."/>
            <person name="Pangilinan J."/>
            <person name="Riley R."/>
            <person name="Labutti K."/>
            <person name="Andreopoulos B."/>
            <person name="Lipzen A."/>
            <person name="Chen C."/>
            <person name="Yanf M."/>
            <person name="Daum C."/>
            <person name="Ng V."/>
            <person name="Clum A."/>
            <person name="Steindorff A."/>
            <person name="Ohm R."/>
            <person name="Martin F."/>
            <person name="Silar P."/>
            <person name="Natvig D."/>
            <person name="Lalanne C."/>
            <person name="Gautier V."/>
            <person name="Ament-Velasquez S.L."/>
            <person name="Kruys A."/>
            <person name="Hutchinson M.I."/>
            <person name="Powell A.J."/>
            <person name="Barry K."/>
            <person name="Miller A.N."/>
            <person name="Grigoriev I.V."/>
            <person name="Debuchy R."/>
            <person name="Gladieux P."/>
            <person name="Thoren M.H."/>
            <person name="Johannesson H."/>
        </authorList>
    </citation>
    <scope>NUCLEOTIDE SEQUENCE</scope>
    <source>
        <strain evidence="3">CBS 314.62</strain>
    </source>
</reference>
<reference evidence="3" key="1">
    <citation type="journal article" date="2023" name="Mol. Phylogenet. Evol.">
        <title>Genome-scale phylogeny and comparative genomics of the fungal order Sordariales.</title>
        <authorList>
            <person name="Hensen N."/>
            <person name="Bonometti L."/>
            <person name="Westerberg I."/>
            <person name="Brannstrom I.O."/>
            <person name="Guillou S."/>
            <person name="Cros-Aarteil S."/>
            <person name="Calhoun S."/>
            <person name="Haridas S."/>
            <person name="Kuo A."/>
            <person name="Mondo S."/>
            <person name="Pangilinan J."/>
            <person name="Riley R."/>
            <person name="LaButti K."/>
            <person name="Andreopoulos B."/>
            <person name="Lipzen A."/>
            <person name="Chen C."/>
            <person name="Yan M."/>
            <person name="Daum C."/>
            <person name="Ng V."/>
            <person name="Clum A."/>
            <person name="Steindorff A."/>
            <person name="Ohm R.A."/>
            <person name="Martin F."/>
            <person name="Silar P."/>
            <person name="Natvig D.O."/>
            <person name="Lalanne C."/>
            <person name="Gautier V."/>
            <person name="Ament-Velasquez S.L."/>
            <person name="Kruys A."/>
            <person name="Hutchinson M.I."/>
            <person name="Powell A.J."/>
            <person name="Barry K."/>
            <person name="Miller A.N."/>
            <person name="Grigoriev I.V."/>
            <person name="Debuchy R."/>
            <person name="Gladieux P."/>
            <person name="Hiltunen Thoren M."/>
            <person name="Johannesson H."/>
        </authorList>
    </citation>
    <scope>NUCLEOTIDE SEQUENCE</scope>
    <source>
        <strain evidence="3">CBS 314.62</strain>
    </source>
</reference>
<sequence>MANTSPAESHEMAKLSARARGKLPARPEGSPRESPQWAPNLAETAVATVGSVASAAKPDNPNKNPSDMMALIGMHLALAAVLASLFSSLNDTEKVLAGLSLIQNCFSVFFFGSMWLITELFWSGNKRF</sequence>
<gene>
    <name evidence="3" type="ORF">B0T22DRAFT_246852</name>
</gene>
<feature type="transmembrane region" description="Helical" evidence="2">
    <location>
        <begin position="68"/>
        <end position="89"/>
    </location>
</feature>
<accession>A0AAE1C8Q7</accession>
<keyword evidence="2" id="KW-1133">Transmembrane helix</keyword>
<dbReference type="AlphaFoldDB" id="A0AAE1C8Q7"/>
<keyword evidence="2" id="KW-0472">Membrane</keyword>
<dbReference type="Proteomes" id="UP001270362">
    <property type="component" value="Unassembled WGS sequence"/>
</dbReference>
<comment type="caution">
    <text evidence="3">The sequence shown here is derived from an EMBL/GenBank/DDBJ whole genome shotgun (WGS) entry which is preliminary data.</text>
</comment>
<evidence type="ECO:0000313" key="4">
    <source>
        <dbReference type="Proteomes" id="UP001270362"/>
    </source>
</evidence>
<evidence type="ECO:0000256" key="1">
    <source>
        <dbReference type="SAM" id="MobiDB-lite"/>
    </source>
</evidence>
<dbReference type="EMBL" id="JAULSO010000004">
    <property type="protein sequence ID" value="KAK3683397.1"/>
    <property type="molecule type" value="Genomic_DNA"/>
</dbReference>
<protein>
    <submittedName>
        <fullName evidence="3">Uncharacterized protein</fullName>
    </submittedName>
</protein>
<proteinExistence type="predicted"/>
<feature type="region of interest" description="Disordered" evidence="1">
    <location>
        <begin position="1"/>
        <end position="39"/>
    </location>
</feature>
<organism evidence="3 4">
    <name type="scientific">Podospora appendiculata</name>
    <dbReference type="NCBI Taxonomy" id="314037"/>
    <lineage>
        <taxon>Eukaryota</taxon>
        <taxon>Fungi</taxon>
        <taxon>Dikarya</taxon>
        <taxon>Ascomycota</taxon>
        <taxon>Pezizomycotina</taxon>
        <taxon>Sordariomycetes</taxon>
        <taxon>Sordariomycetidae</taxon>
        <taxon>Sordariales</taxon>
        <taxon>Podosporaceae</taxon>
        <taxon>Podospora</taxon>
    </lineage>
</organism>
<evidence type="ECO:0000256" key="2">
    <source>
        <dbReference type="SAM" id="Phobius"/>
    </source>
</evidence>
<name>A0AAE1C8Q7_9PEZI</name>